<dbReference type="EMBL" id="GBRH01240351">
    <property type="protein sequence ID" value="JAD57544.1"/>
    <property type="molecule type" value="Transcribed_RNA"/>
</dbReference>
<dbReference type="AlphaFoldDB" id="A0A0A9B0N9"/>
<evidence type="ECO:0000313" key="1">
    <source>
        <dbReference type="EMBL" id="JAD57544.1"/>
    </source>
</evidence>
<reference evidence="1" key="2">
    <citation type="journal article" date="2015" name="Data Brief">
        <title>Shoot transcriptome of the giant reed, Arundo donax.</title>
        <authorList>
            <person name="Barrero R.A."/>
            <person name="Guerrero F.D."/>
            <person name="Moolhuijzen P."/>
            <person name="Goolsby J.A."/>
            <person name="Tidwell J."/>
            <person name="Bellgard S.E."/>
            <person name="Bellgard M.I."/>
        </authorList>
    </citation>
    <scope>NUCLEOTIDE SEQUENCE</scope>
    <source>
        <tissue evidence="1">Shoot tissue taken approximately 20 cm above the soil surface</tissue>
    </source>
</reference>
<reference evidence="1" key="1">
    <citation type="submission" date="2014-09" db="EMBL/GenBank/DDBJ databases">
        <authorList>
            <person name="Magalhaes I.L.F."/>
            <person name="Oliveira U."/>
            <person name="Santos F.R."/>
            <person name="Vidigal T.H.D.A."/>
            <person name="Brescovit A.D."/>
            <person name="Santos A.J."/>
        </authorList>
    </citation>
    <scope>NUCLEOTIDE SEQUENCE</scope>
    <source>
        <tissue evidence="1">Shoot tissue taken approximately 20 cm above the soil surface</tissue>
    </source>
</reference>
<accession>A0A0A9B0N9</accession>
<sequence>MMRLVVSLAQQLAICLCISGAVNLQFFGALFKTTLPTSSKFSASILNNSRKFPLLNEFSLSSCPRAAKPWCKRNFKHLTE</sequence>
<protein>
    <submittedName>
        <fullName evidence="1">Uncharacterized protein</fullName>
    </submittedName>
</protein>
<name>A0A0A9B0N9_ARUDO</name>
<organism evidence="1">
    <name type="scientific">Arundo donax</name>
    <name type="common">Giant reed</name>
    <name type="synonym">Donax arundinaceus</name>
    <dbReference type="NCBI Taxonomy" id="35708"/>
    <lineage>
        <taxon>Eukaryota</taxon>
        <taxon>Viridiplantae</taxon>
        <taxon>Streptophyta</taxon>
        <taxon>Embryophyta</taxon>
        <taxon>Tracheophyta</taxon>
        <taxon>Spermatophyta</taxon>
        <taxon>Magnoliopsida</taxon>
        <taxon>Liliopsida</taxon>
        <taxon>Poales</taxon>
        <taxon>Poaceae</taxon>
        <taxon>PACMAD clade</taxon>
        <taxon>Arundinoideae</taxon>
        <taxon>Arundineae</taxon>
        <taxon>Arundo</taxon>
    </lineage>
</organism>
<proteinExistence type="predicted"/>